<dbReference type="InterPro" id="IPR029056">
    <property type="entry name" value="Ribokinase-like"/>
</dbReference>
<keyword evidence="7 9" id="KW-0630">Potassium</keyword>
<feature type="binding site" evidence="9">
    <location>
        <position position="138"/>
    </location>
    <ligand>
        <name>substrate</name>
    </ligand>
</feature>
<comment type="catalytic activity">
    <reaction evidence="9">
        <text>D-ribose + ATP = D-ribose 5-phosphate + ADP + H(+)</text>
        <dbReference type="Rhea" id="RHEA:13697"/>
        <dbReference type="ChEBI" id="CHEBI:15378"/>
        <dbReference type="ChEBI" id="CHEBI:30616"/>
        <dbReference type="ChEBI" id="CHEBI:47013"/>
        <dbReference type="ChEBI" id="CHEBI:78346"/>
        <dbReference type="ChEBI" id="CHEBI:456216"/>
        <dbReference type="EC" id="2.7.1.15"/>
    </reaction>
</comment>
<feature type="binding site" evidence="9">
    <location>
        <position position="301"/>
    </location>
    <ligand>
        <name>K(+)</name>
        <dbReference type="ChEBI" id="CHEBI:29103"/>
    </ligand>
</feature>
<comment type="subunit">
    <text evidence="9">Homodimer.</text>
</comment>
<dbReference type="Gene3D" id="3.40.1190.20">
    <property type="match status" value="1"/>
</dbReference>
<feature type="binding site" evidence="9">
    <location>
        <begin position="11"/>
        <end position="13"/>
    </location>
    <ligand>
        <name>substrate</name>
    </ligand>
</feature>
<evidence type="ECO:0000259" key="10">
    <source>
        <dbReference type="Pfam" id="PF00294"/>
    </source>
</evidence>
<evidence type="ECO:0000256" key="1">
    <source>
        <dbReference type="ARBA" id="ARBA00022679"/>
    </source>
</evidence>
<feature type="binding site" evidence="9">
    <location>
        <begin position="229"/>
        <end position="234"/>
    </location>
    <ligand>
        <name>ATP</name>
        <dbReference type="ChEBI" id="CHEBI:30616"/>
    </ligand>
</feature>
<evidence type="ECO:0000313" key="12">
    <source>
        <dbReference type="Proteomes" id="UP001157126"/>
    </source>
</evidence>
<evidence type="ECO:0000256" key="3">
    <source>
        <dbReference type="ARBA" id="ARBA00022741"/>
    </source>
</evidence>
<reference evidence="12" key="1">
    <citation type="journal article" date="2019" name="Int. J. Syst. Evol. Microbiol.">
        <title>The Global Catalogue of Microorganisms (GCM) 10K type strain sequencing project: providing services to taxonomists for standard genome sequencing and annotation.</title>
        <authorList>
            <consortium name="The Broad Institute Genomics Platform"/>
            <consortium name="The Broad Institute Genome Sequencing Center for Infectious Disease"/>
            <person name="Wu L."/>
            <person name="Ma J."/>
        </authorList>
    </citation>
    <scope>NUCLEOTIDE SEQUENCE [LARGE SCALE GENOMIC DNA]</scope>
    <source>
        <strain evidence="12">NBRC 113072</strain>
    </source>
</reference>
<comment type="similarity">
    <text evidence="9">Belongs to the carbohydrate kinase PfkB family. Ribokinase subfamily.</text>
</comment>
<dbReference type="Pfam" id="PF00294">
    <property type="entry name" value="PfkB"/>
    <property type="match status" value="1"/>
</dbReference>
<evidence type="ECO:0000256" key="2">
    <source>
        <dbReference type="ARBA" id="ARBA00022723"/>
    </source>
</evidence>
<feature type="binding site" evidence="9">
    <location>
        <begin position="261"/>
        <end position="262"/>
    </location>
    <ligand>
        <name>ATP</name>
        <dbReference type="ChEBI" id="CHEBI:30616"/>
    </ligand>
</feature>
<dbReference type="InterPro" id="IPR011877">
    <property type="entry name" value="Ribokinase"/>
</dbReference>
<comment type="function">
    <text evidence="9">Catalyzes the phosphorylation of ribose at O-5 in a reaction requiring ATP and magnesium. The resulting D-ribose-5-phosphate can then be used either for sythesis of nucleotides, histidine, and tryptophan, or as a component of the pentose phosphate pathway.</text>
</comment>
<dbReference type="SUPFAM" id="SSF53613">
    <property type="entry name" value="Ribokinase-like"/>
    <property type="match status" value="1"/>
</dbReference>
<keyword evidence="6 9" id="KW-0460">Magnesium</keyword>
<evidence type="ECO:0000256" key="7">
    <source>
        <dbReference type="ARBA" id="ARBA00022958"/>
    </source>
</evidence>
<feature type="binding site" evidence="9">
    <location>
        <position position="295"/>
    </location>
    <ligand>
        <name>K(+)</name>
        <dbReference type="ChEBI" id="CHEBI:29103"/>
    </ligand>
</feature>
<dbReference type="HAMAP" id="MF_01987">
    <property type="entry name" value="Ribokinase"/>
    <property type="match status" value="1"/>
</dbReference>
<feature type="binding site" evidence="9">
    <location>
        <position position="297"/>
    </location>
    <ligand>
        <name>K(+)</name>
        <dbReference type="ChEBI" id="CHEBI:29103"/>
    </ligand>
</feature>
<keyword evidence="5 9" id="KW-0067">ATP-binding</keyword>
<proteinExistence type="inferred from homology"/>
<gene>
    <name evidence="9 11" type="primary">rbsK</name>
    <name evidence="11" type="ORF">GCM10025883_41980</name>
</gene>
<evidence type="ECO:0000256" key="4">
    <source>
        <dbReference type="ARBA" id="ARBA00022777"/>
    </source>
</evidence>
<dbReference type="PRINTS" id="PR00990">
    <property type="entry name" value="RIBOKINASE"/>
</dbReference>
<feature type="binding site" evidence="9">
    <location>
        <position position="286"/>
    </location>
    <ligand>
        <name>ATP</name>
        <dbReference type="ChEBI" id="CHEBI:30616"/>
    </ligand>
</feature>
<protein>
    <recommendedName>
        <fullName evidence="9">Ribokinase</fullName>
        <shortName evidence="9">RK</shortName>
        <ecNumber evidence="9">2.7.1.15</ecNumber>
    </recommendedName>
</protein>
<feature type="binding site" evidence="9">
    <location>
        <position position="292"/>
    </location>
    <ligand>
        <name>K(+)</name>
        <dbReference type="ChEBI" id="CHEBI:29103"/>
    </ligand>
</feature>
<dbReference type="PANTHER" id="PTHR10584:SF166">
    <property type="entry name" value="RIBOKINASE"/>
    <property type="match status" value="1"/>
</dbReference>
<feature type="binding site" evidence="9">
    <location>
        <position position="262"/>
    </location>
    <ligand>
        <name>substrate</name>
    </ligand>
</feature>
<comment type="subcellular location">
    <subcellularLocation>
        <location evidence="9">Cytoplasm</location>
    </subcellularLocation>
</comment>
<dbReference type="RefSeq" id="WP_284305606.1">
    <property type="nucleotide sequence ID" value="NZ_BSUO01000001.1"/>
</dbReference>
<dbReference type="PANTHER" id="PTHR10584">
    <property type="entry name" value="SUGAR KINASE"/>
    <property type="match status" value="1"/>
</dbReference>
<keyword evidence="1 9" id="KW-0808">Transferase</keyword>
<keyword evidence="8 9" id="KW-0119">Carbohydrate metabolism</keyword>
<sequence>MSRVVVVGSINVDLFARVERHPRPGETVLGSDGSTRPGGKGANQAVAAALAGASTAMVGCVGDDAHAEVGLSLLRRAGVDLTRVRAVPGVPSGVALITVSAVGENSIIVIPGANHEVTRDDIAGLELGPGDVVVVQGEIPVEVVDETACLVERAGARLMVNLAPVVPLAATTLRIADPLVVNEHEAIAAAGILGVEVGEDTDADHMDVASATDLASGLVSSGVGSVVVTLGADGAVVASGEGEPLTCAGESVSVVDTTGAGDCFVGTVAAGLARGDGLAEAARAGNAAAARAVQGHGAQESYDWEERR</sequence>
<evidence type="ECO:0000256" key="8">
    <source>
        <dbReference type="ARBA" id="ARBA00023277"/>
    </source>
</evidence>
<keyword evidence="12" id="KW-1185">Reference proteome</keyword>
<accession>A0ABQ6IZM3</accession>
<dbReference type="InterPro" id="IPR011611">
    <property type="entry name" value="PfkB_dom"/>
</dbReference>
<evidence type="ECO:0000313" key="11">
    <source>
        <dbReference type="EMBL" id="GMA42153.1"/>
    </source>
</evidence>
<comment type="caution">
    <text evidence="11">The sequence shown here is derived from an EMBL/GenBank/DDBJ whole genome shotgun (WGS) entry which is preliminary data.</text>
</comment>
<feature type="binding site" evidence="9">
    <location>
        <position position="182"/>
    </location>
    <ligand>
        <name>ATP</name>
        <dbReference type="ChEBI" id="CHEBI:30616"/>
    </ligand>
</feature>
<feature type="binding site" evidence="9">
    <location>
        <position position="258"/>
    </location>
    <ligand>
        <name>K(+)</name>
        <dbReference type="ChEBI" id="CHEBI:29103"/>
    </ligand>
</feature>
<keyword evidence="9" id="KW-0963">Cytoplasm</keyword>
<feature type="domain" description="Carbohydrate kinase PfkB" evidence="10">
    <location>
        <begin position="1"/>
        <end position="303"/>
    </location>
</feature>
<feature type="binding site" evidence="9">
    <location>
        <position position="256"/>
    </location>
    <ligand>
        <name>K(+)</name>
        <dbReference type="ChEBI" id="CHEBI:29103"/>
    </ligand>
</feature>
<dbReference type="EC" id="2.7.1.15" evidence="9"/>
<comment type="activity regulation">
    <text evidence="9">Activated by a monovalent cation that binds near, but not in, the active site. The most likely occupant of the site in vivo is potassium. Ion binding induces a conformational change that may alter substrate affinity.</text>
</comment>
<keyword evidence="2 9" id="KW-0479">Metal-binding</keyword>
<comment type="cofactor">
    <cofactor evidence="9">
        <name>Mg(2+)</name>
        <dbReference type="ChEBI" id="CHEBI:18420"/>
    </cofactor>
    <text evidence="9">Requires a divalent cation, most likely magnesium in vivo, as an electrophilic catalyst to aid phosphoryl group transfer. It is the chelate of the metal and the nucleotide that is the actual substrate.</text>
</comment>
<name>A0ABQ6IZM3_9MICO</name>
<dbReference type="EMBL" id="BSUO01000001">
    <property type="protein sequence ID" value="GMA42153.1"/>
    <property type="molecule type" value="Genomic_DNA"/>
</dbReference>
<evidence type="ECO:0000256" key="9">
    <source>
        <dbReference type="HAMAP-Rule" id="MF_01987"/>
    </source>
</evidence>
<comment type="caution">
    <text evidence="9">Lacks conserved residue(s) required for the propagation of feature annotation.</text>
</comment>
<feature type="binding site" evidence="9">
    <location>
        <begin position="39"/>
        <end position="43"/>
    </location>
    <ligand>
        <name>substrate</name>
    </ligand>
</feature>
<dbReference type="InterPro" id="IPR002139">
    <property type="entry name" value="Ribo/fructo_kinase"/>
</dbReference>
<organism evidence="11 12">
    <name type="scientific">Mobilicoccus caccae</name>
    <dbReference type="NCBI Taxonomy" id="1859295"/>
    <lineage>
        <taxon>Bacteria</taxon>
        <taxon>Bacillati</taxon>
        <taxon>Actinomycetota</taxon>
        <taxon>Actinomycetes</taxon>
        <taxon>Micrococcales</taxon>
        <taxon>Dermatophilaceae</taxon>
        <taxon>Mobilicoccus</taxon>
    </lineage>
</organism>
<dbReference type="Proteomes" id="UP001157126">
    <property type="component" value="Unassembled WGS sequence"/>
</dbReference>
<evidence type="ECO:0000256" key="5">
    <source>
        <dbReference type="ARBA" id="ARBA00022840"/>
    </source>
</evidence>
<evidence type="ECO:0000256" key="6">
    <source>
        <dbReference type="ARBA" id="ARBA00022842"/>
    </source>
</evidence>
<keyword evidence="3 9" id="KW-0547">Nucleotide-binding</keyword>
<dbReference type="CDD" id="cd01174">
    <property type="entry name" value="ribokinase"/>
    <property type="match status" value="1"/>
</dbReference>
<feature type="active site" description="Proton acceptor" evidence="9">
    <location>
        <position position="262"/>
    </location>
</feature>
<comment type="pathway">
    <text evidence="9">Carbohydrate metabolism; D-ribose degradation; D-ribose 5-phosphate from beta-D-ribopyranose: step 2/2.</text>
</comment>
<keyword evidence="4 9" id="KW-0418">Kinase</keyword>